<proteinExistence type="predicted"/>
<accession>A0ABN7UNP4</accession>
<name>A0ABN7UNP4_GIGMA</name>
<protein>
    <submittedName>
        <fullName evidence="1">27838_t:CDS:1</fullName>
    </submittedName>
</protein>
<comment type="caution">
    <text evidence="1">The sequence shown here is derived from an EMBL/GenBank/DDBJ whole genome shotgun (WGS) entry which is preliminary data.</text>
</comment>
<evidence type="ECO:0000313" key="2">
    <source>
        <dbReference type="Proteomes" id="UP000789901"/>
    </source>
</evidence>
<keyword evidence="2" id="KW-1185">Reference proteome</keyword>
<dbReference type="Proteomes" id="UP000789901">
    <property type="component" value="Unassembled WGS sequence"/>
</dbReference>
<gene>
    <name evidence="1" type="ORF">GMARGA_LOCUS8027</name>
</gene>
<sequence length="243" mass="27064">MNIPFMDPENTCESVINKLLKRYSALLELPLDLLVLVSPRSHTFTALPDLSNINFSDLSLPLNPVLPGLSLNLMSTGPSLNPTLFSEPIDINSSFDFLLLPSNFRSDHHLIENDNVNNGIMTDTNSEKCKNSVIFLSPPVRTALSNFSSNHQPSDLIVNNNVDNRIMTDTDSEKSKNSVDFLSSLANFNSDHQPSDLIENDNVDNEIITDTDSEDSENQLNTTKLIIKDLIDTTLQNKLCFII</sequence>
<reference evidence="1 2" key="1">
    <citation type="submission" date="2021-06" db="EMBL/GenBank/DDBJ databases">
        <authorList>
            <person name="Kallberg Y."/>
            <person name="Tangrot J."/>
            <person name="Rosling A."/>
        </authorList>
    </citation>
    <scope>NUCLEOTIDE SEQUENCE [LARGE SCALE GENOMIC DNA]</scope>
    <source>
        <strain evidence="1 2">120-4 pot B 10/14</strain>
    </source>
</reference>
<dbReference type="EMBL" id="CAJVQB010004030">
    <property type="protein sequence ID" value="CAG8624880.1"/>
    <property type="molecule type" value="Genomic_DNA"/>
</dbReference>
<organism evidence="1 2">
    <name type="scientific">Gigaspora margarita</name>
    <dbReference type="NCBI Taxonomy" id="4874"/>
    <lineage>
        <taxon>Eukaryota</taxon>
        <taxon>Fungi</taxon>
        <taxon>Fungi incertae sedis</taxon>
        <taxon>Mucoromycota</taxon>
        <taxon>Glomeromycotina</taxon>
        <taxon>Glomeromycetes</taxon>
        <taxon>Diversisporales</taxon>
        <taxon>Gigasporaceae</taxon>
        <taxon>Gigaspora</taxon>
    </lineage>
</organism>
<evidence type="ECO:0000313" key="1">
    <source>
        <dbReference type="EMBL" id="CAG8624880.1"/>
    </source>
</evidence>